<dbReference type="AlphaFoldDB" id="A0A3S4RY89"/>
<dbReference type="KEGG" id="ahw:NCTC11636_02443"/>
<gene>
    <name evidence="1" type="ORF">NCTC11636_02443</name>
</gene>
<name>A0A3S4RY89_9ACTO</name>
<proteinExistence type="predicted"/>
<dbReference type="RefSeq" id="WP_126383463.1">
    <property type="nucleotide sequence ID" value="NZ_LR134350.1"/>
</dbReference>
<dbReference type="EMBL" id="LR134350">
    <property type="protein sequence ID" value="VEG29970.1"/>
    <property type="molecule type" value="Genomic_DNA"/>
</dbReference>
<organism evidence="1 2">
    <name type="scientific">Actinomyces howellii</name>
    <dbReference type="NCBI Taxonomy" id="52771"/>
    <lineage>
        <taxon>Bacteria</taxon>
        <taxon>Bacillati</taxon>
        <taxon>Actinomycetota</taxon>
        <taxon>Actinomycetes</taxon>
        <taxon>Actinomycetales</taxon>
        <taxon>Actinomycetaceae</taxon>
        <taxon>Actinomyces</taxon>
    </lineage>
</organism>
<accession>A0A3S4RY89</accession>
<keyword evidence="2" id="KW-1185">Reference proteome</keyword>
<evidence type="ECO:0000313" key="1">
    <source>
        <dbReference type="EMBL" id="VEG29970.1"/>
    </source>
</evidence>
<protein>
    <submittedName>
        <fullName evidence="1">ABC-type cobalt transport system, permease component CbiQ and related transporters</fullName>
    </submittedName>
</protein>
<sequence length="78" mass="8349">MLLHPLRFLEHLLVPFLASCTRVADEMSAAATLRGLGSTTRPTSLTRLRLGLPDLVWALALVATVVTSRLLISGGGPR</sequence>
<reference evidence="1 2" key="1">
    <citation type="submission" date="2018-12" db="EMBL/GenBank/DDBJ databases">
        <authorList>
            <consortium name="Pathogen Informatics"/>
        </authorList>
    </citation>
    <scope>NUCLEOTIDE SEQUENCE [LARGE SCALE GENOMIC DNA]</scope>
    <source>
        <strain evidence="1 2">NCTC11636</strain>
    </source>
</reference>
<evidence type="ECO:0000313" key="2">
    <source>
        <dbReference type="Proteomes" id="UP000266895"/>
    </source>
</evidence>
<dbReference type="Proteomes" id="UP000266895">
    <property type="component" value="Chromosome"/>
</dbReference>